<dbReference type="EMBL" id="JBHSDY010000001">
    <property type="protein sequence ID" value="MFC4296685.1"/>
    <property type="molecule type" value="Genomic_DNA"/>
</dbReference>
<sequence length="428" mass="44761">MTDAHIGVAVIAILMIVHLVIGLPLFLVLGLGSLAMIVVAGVYSIDIIGQVPFTAVDNWALLAMPLFILTGDIISGGRIAKALTDLGEALLGWVHGGLGMSTIGGCFFFAGTSGSNSADTAAIGKIMIPSMVEKGYDKPYAAALAASGGCLGIIVPPSLIFIIYGVVTSTSVGDLFLAGVFPGVLMAACMCLANYLVCRYMKWGVQARTTFSARRLGEKAWAARYGLLAPAIILGGIYSGIFTPTESAAVAVAYCLLVEILVTRGLSWKAVPDLLIRSGNITGMIGPIIAFSILFGEVMSVLRIPDALAEAMISTEMGFAGTVLAIMALLIVVGCFMETIASIIILMPILMPIALALHMDPVHFGVFIVCTLTIGFITPPVGINLFAASAVSGVPYPAIAARIWPLFLGLMAAATIIAFVPWLSLWFR</sequence>
<dbReference type="Proteomes" id="UP001595756">
    <property type="component" value="Unassembled WGS sequence"/>
</dbReference>
<feature type="transmembrane region" description="Helical" evidence="7">
    <location>
        <begin position="59"/>
        <end position="80"/>
    </location>
</feature>
<keyword evidence="3 7" id="KW-0997">Cell inner membrane</keyword>
<feature type="domain" description="TRAP C4-dicarboxylate transport system permease DctM subunit" evidence="8">
    <location>
        <begin position="13"/>
        <end position="423"/>
    </location>
</feature>
<keyword evidence="10" id="KW-1185">Reference proteome</keyword>
<dbReference type="RefSeq" id="WP_376811264.1">
    <property type="nucleotide sequence ID" value="NZ_JBHSDY010000001.1"/>
</dbReference>
<protein>
    <recommendedName>
        <fullName evidence="7">TRAP transporter large permease protein</fullName>
    </recommendedName>
</protein>
<feature type="transmembrane region" description="Helical" evidence="7">
    <location>
        <begin position="176"/>
        <end position="201"/>
    </location>
</feature>
<dbReference type="PANTHER" id="PTHR33362">
    <property type="entry name" value="SIALIC ACID TRAP TRANSPORTER PERMEASE PROTEIN SIAT-RELATED"/>
    <property type="match status" value="1"/>
</dbReference>
<gene>
    <name evidence="9" type="ORF">ACFO0J_01360</name>
</gene>
<comment type="function">
    <text evidence="7">Part of the tripartite ATP-independent periplasmic (TRAP) transport system.</text>
</comment>
<evidence type="ECO:0000256" key="2">
    <source>
        <dbReference type="ARBA" id="ARBA00022475"/>
    </source>
</evidence>
<comment type="similarity">
    <text evidence="7">Belongs to the TRAP transporter large permease family.</text>
</comment>
<comment type="caution">
    <text evidence="9">The sequence shown here is derived from an EMBL/GenBank/DDBJ whole genome shotgun (WGS) entry which is preliminary data.</text>
</comment>
<comment type="subunit">
    <text evidence="7">The complex comprises the extracytoplasmic solute receptor protein and the two transmembrane proteins.</text>
</comment>
<keyword evidence="4 7" id="KW-0812">Transmembrane</keyword>
<evidence type="ECO:0000256" key="3">
    <source>
        <dbReference type="ARBA" id="ARBA00022519"/>
    </source>
</evidence>
<proteinExistence type="inferred from homology"/>
<dbReference type="InterPro" id="IPR004681">
    <property type="entry name" value="TRAP_DctM"/>
</dbReference>
<feature type="transmembrane region" description="Helical" evidence="7">
    <location>
        <begin position="6"/>
        <end position="27"/>
    </location>
</feature>
<reference evidence="10" key="1">
    <citation type="journal article" date="2019" name="Int. J. Syst. Evol. Microbiol.">
        <title>The Global Catalogue of Microorganisms (GCM) 10K type strain sequencing project: providing services to taxonomists for standard genome sequencing and annotation.</title>
        <authorList>
            <consortium name="The Broad Institute Genomics Platform"/>
            <consortium name="The Broad Institute Genome Sequencing Center for Infectious Disease"/>
            <person name="Wu L."/>
            <person name="Ma J."/>
        </authorList>
    </citation>
    <scope>NUCLEOTIDE SEQUENCE [LARGE SCALE GENOMIC DNA]</scope>
    <source>
        <strain evidence="10">CGMCC 1.19029</strain>
    </source>
</reference>
<feature type="transmembrane region" description="Helical" evidence="7">
    <location>
        <begin position="279"/>
        <end position="302"/>
    </location>
</feature>
<feature type="transmembrane region" description="Helical" evidence="7">
    <location>
        <begin position="222"/>
        <end position="242"/>
    </location>
</feature>
<keyword evidence="7" id="KW-0813">Transport</keyword>
<comment type="subcellular location">
    <subcellularLocation>
        <location evidence="1 7">Cell inner membrane</location>
        <topology evidence="1 7">Multi-pass membrane protein</topology>
    </subcellularLocation>
</comment>
<evidence type="ECO:0000256" key="1">
    <source>
        <dbReference type="ARBA" id="ARBA00004429"/>
    </source>
</evidence>
<dbReference type="NCBIfam" id="TIGR00786">
    <property type="entry name" value="dctM"/>
    <property type="match status" value="1"/>
</dbReference>
<feature type="transmembrane region" description="Helical" evidence="7">
    <location>
        <begin position="34"/>
        <end position="53"/>
    </location>
</feature>
<evidence type="ECO:0000259" key="8">
    <source>
        <dbReference type="Pfam" id="PF06808"/>
    </source>
</evidence>
<feature type="transmembrane region" description="Helical" evidence="7">
    <location>
        <begin position="248"/>
        <end position="267"/>
    </location>
</feature>
<evidence type="ECO:0000256" key="5">
    <source>
        <dbReference type="ARBA" id="ARBA00022989"/>
    </source>
</evidence>
<accession>A0ABV8RTF3</accession>
<feature type="transmembrane region" description="Helical" evidence="7">
    <location>
        <begin position="403"/>
        <end position="427"/>
    </location>
</feature>
<feature type="transmembrane region" description="Helical" evidence="7">
    <location>
        <begin position="322"/>
        <end position="350"/>
    </location>
</feature>
<name>A0ABV8RTF3_9BURK</name>
<evidence type="ECO:0000256" key="6">
    <source>
        <dbReference type="ARBA" id="ARBA00023136"/>
    </source>
</evidence>
<keyword evidence="2" id="KW-1003">Cell membrane</keyword>
<organism evidence="9 10">
    <name type="scientific">Castellaniella hirudinis</name>
    <dbReference type="NCBI Taxonomy" id="1144617"/>
    <lineage>
        <taxon>Bacteria</taxon>
        <taxon>Pseudomonadati</taxon>
        <taxon>Pseudomonadota</taxon>
        <taxon>Betaproteobacteria</taxon>
        <taxon>Burkholderiales</taxon>
        <taxon>Alcaligenaceae</taxon>
        <taxon>Castellaniella</taxon>
    </lineage>
</organism>
<dbReference type="PANTHER" id="PTHR33362:SF5">
    <property type="entry name" value="C4-DICARBOXYLATE TRAP TRANSPORTER LARGE PERMEASE PROTEIN DCTM"/>
    <property type="match status" value="1"/>
</dbReference>
<feature type="transmembrane region" description="Helical" evidence="7">
    <location>
        <begin position="362"/>
        <end position="383"/>
    </location>
</feature>
<keyword evidence="5 7" id="KW-1133">Transmembrane helix</keyword>
<dbReference type="Pfam" id="PF06808">
    <property type="entry name" value="DctM"/>
    <property type="match status" value="1"/>
</dbReference>
<evidence type="ECO:0000256" key="4">
    <source>
        <dbReference type="ARBA" id="ARBA00022692"/>
    </source>
</evidence>
<keyword evidence="6 7" id="KW-0472">Membrane</keyword>
<evidence type="ECO:0000313" key="9">
    <source>
        <dbReference type="EMBL" id="MFC4296685.1"/>
    </source>
</evidence>
<evidence type="ECO:0000256" key="7">
    <source>
        <dbReference type="RuleBase" id="RU369079"/>
    </source>
</evidence>
<dbReference type="PIRSF" id="PIRSF006066">
    <property type="entry name" value="HI0050"/>
    <property type="match status" value="1"/>
</dbReference>
<dbReference type="InterPro" id="IPR010656">
    <property type="entry name" value="DctM"/>
</dbReference>
<feature type="transmembrane region" description="Helical" evidence="7">
    <location>
        <begin position="140"/>
        <end position="164"/>
    </location>
</feature>
<evidence type="ECO:0000313" key="10">
    <source>
        <dbReference type="Proteomes" id="UP001595756"/>
    </source>
</evidence>